<evidence type="ECO:0000313" key="2">
    <source>
        <dbReference type="EMBL" id="KXA14358.1"/>
    </source>
</evidence>
<gene>
    <name evidence="2" type="ORF">HMPREF3206_01043</name>
</gene>
<dbReference type="PANTHER" id="PTHR40606:SF1">
    <property type="entry name" value="UPF0339 PROTEIN YEGP"/>
    <property type="match status" value="1"/>
</dbReference>
<feature type="domain" description="DUF1508" evidence="1">
    <location>
        <begin position="15"/>
        <end position="55"/>
    </location>
</feature>
<dbReference type="InterPro" id="IPR010879">
    <property type="entry name" value="DUF1508"/>
</dbReference>
<organism evidence="2 3">
    <name type="scientific">Fusobacterium equinum</name>
    <dbReference type="NCBI Taxonomy" id="134605"/>
    <lineage>
        <taxon>Bacteria</taxon>
        <taxon>Fusobacteriati</taxon>
        <taxon>Fusobacteriota</taxon>
        <taxon>Fusobacteriia</taxon>
        <taxon>Fusobacteriales</taxon>
        <taxon>Fusobacteriaceae</taxon>
        <taxon>Fusobacterium</taxon>
    </lineage>
</organism>
<dbReference type="RefSeq" id="WP_060793668.1">
    <property type="nucleotide sequence ID" value="NZ_KQ956540.1"/>
</dbReference>
<sequence length="124" mass="13685">MGKFIVKETKTGIKFDLLAKNNEVIATSEVYKAKASCMNGIKSVMTNSAIATIEDQTKENTPKEKNPKFEVYKDKSGEFRFRLKAKNGQIIATSEGYKAKASCMNGIESVKKNASVAPIEELNK</sequence>
<feature type="domain" description="DUF1508" evidence="1">
    <location>
        <begin position="74"/>
        <end position="121"/>
    </location>
</feature>
<keyword evidence="3" id="KW-1185">Reference proteome</keyword>
<dbReference type="SUPFAM" id="SSF160113">
    <property type="entry name" value="YegP-like"/>
    <property type="match status" value="2"/>
</dbReference>
<dbReference type="AlphaFoldDB" id="A0A133NDK2"/>
<accession>A0A133NDK2</accession>
<dbReference type="PATRIC" id="fig|134605.3.peg.1036"/>
<dbReference type="InterPro" id="IPR036913">
    <property type="entry name" value="YegP-like_sf"/>
</dbReference>
<dbReference type="InterPro" id="IPR051141">
    <property type="entry name" value="UPF0339_domain"/>
</dbReference>
<dbReference type="STRING" id="134605.HMPREF3206_01043"/>
<name>A0A133NDK2_9FUSO</name>
<dbReference type="Gene3D" id="3.30.160.160">
    <property type="entry name" value="YegP-like"/>
    <property type="match status" value="2"/>
</dbReference>
<dbReference type="PANTHER" id="PTHR40606">
    <property type="match status" value="1"/>
</dbReference>
<dbReference type="Proteomes" id="UP000070617">
    <property type="component" value="Unassembled WGS sequence"/>
</dbReference>
<dbReference type="EMBL" id="LRPX01000047">
    <property type="protein sequence ID" value="KXA14358.1"/>
    <property type="molecule type" value="Genomic_DNA"/>
</dbReference>
<proteinExistence type="predicted"/>
<comment type="caution">
    <text evidence="2">The sequence shown here is derived from an EMBL/GenBank/DDBJ whole genome shotgun (WGS) entry which is preliminary data.</text>
</comment>
<evidence type="ECO:0000259" key="1">
    <source>
        <dbReference type="Pfam" id="PF07411"/>
    </source>
</evidence>
<reference evidence="3" key="1">
    <citation type="submission" date="2016-01" db="EMBL/GenBank/DDBJ databases">
        <authorList>
            <person name="Mitreva M."/>
            <person name="Pepin K.H."/>
            <person name="Mihindukulasuriya K.A."/>
            <person name="Fulton R."/>
            <person name="Fronick C."/>
            <person name="O'Laughlin M."/>
            <person name="Miner T."/>
            <person name="Herter B."/>
            <person name="Rosa B.A."/>
            <person name="Cordes M."/>
            <person name="Tomlinson C."/>
            <person name="Wollam A."/>
            <person name="Palsikar V.B."/>
            <person name="Mardis E.R."/>
            <person name="Wilson R.K."/>
        </authorList>
    </citation>
    <scope>NUCLEOTIDE SEQUENCE [LARGE SCALE GENOMIC DNA]</scope>
    <source>
        <strain evidence="3">CMW8396</strain>
    </source>
</reference>
<protein>
    <recommendedName>
        <fullName evidence="1">DUF1508 domain-containing protein</fullName>
    </recommendedName>
</protein>
<dbReference type="Pfam" id="PF07411">
    <property type="entry name" value="DUF1508"/>
    <property type="match status" value="2"/>
</dbReference>
<evidence type="ECO:0000313" key="3">
    <source>
        <dbReference type="Proteomes" id="UP000070617"/>
    </source>
</evidence>